<name>A0A1I4HNF8_9BURK</name>
<reference evidence="1 2" key="1">
    <citation type="submission" date="2016-10" db="EMBL/GenBank/DDBJ databases">
        <authorList>
            <person name="de Groot N.N."/>
        </authorList>
    </citation>
    <scope>NUCLEOTIDE SEQUENCE [LARGE SCALE GENOMIC DNA]</scope>
    <source>
        <strain evidence="1 2">ATCC 43154</strain>
    </source>
</reference>
<dbReference type="RefSeq" id="WP_093382226.1">
    <property type="nucleotide sequence ID" value="NZ_FOTW01000004.1"/>
</dbReference>
<proteinExistence type="predicted"/>
<dbReference type="EMBL" id="FOTW01000004">
    <property type="protein sequence ID" value="SFL43725.1"/>
    <property type="molecule type" value="Genomic_DNA"/>
</dbReference>
<dbReference type="OrthoDB" id="3579809at2"/>
<evidence type="ECO:0000313" key="2">
    <source>
        <dbReference type="Proteomes" id="UP000199470"/>
    </source>
</evidence>
<dbReference type="GO" id="GO:0003677">
    <property type="term" value="F:DNA binding"/>
    <property type="evidence" value="ECO:0007669"/>
    <property type="project" value="UniProtKB-KW"/>
</dbReference>
<organism evidence="1 2">
    <name type="scientific">Rugamonas rubra</name>
    <dbReference type="NCBI Taxonomy" id="758825"/>
    <lineage>
        <taxon>Bacteria</taxon>
        <taxon>Pseudomonadati</taxon>
        <taxon>Pseudomonadota</taxon>
        <taxon>Betaproteobacteria</taxon>
        <taxon>Burkholderiales</taxon>
        <taxon>Oxalobacteraceae</taxon>
        <taxon>Telluria group</taxon>
        <taxon>Rugamonas</taxon>
    </lineage>
</organism>
<sequence length="74" mass="7909">MLELDSLPSPDDPAEALAAVLALRRAADKLERLAVARAIAQGWSWADVAEVLGVSKQAAHKRLAAIRPTPPRTD</sequence>
<keyword evidence="1" id="KW-0371">Homeobox</keyword>
<dbReference type="Pfam" id="PF13384">
    <property type="entry name" value="HTH_23"/>
    <property type="match status" value="1"/>
</dbReference>
<evidence type="ECO:0000313" key="1">
    <source>
        <dbReference type="EMBL" id="SFL43725.1"/>
    </source>
</evidence>
<keyword evidence="1" id="KW-0238">DNA-binding</keyword>
<dbReference type="Gene3D" id="1.10.10.10">
    <property type="entry name" value="Winged helix-like DNA-binding domain superfamily/Winged helix DNA-binding domain"/>
    <property type="match status" value="1"/>
</dbReference>
<dbReference type="STRING" id="758825.SAMN02982985_00125"/>
<gene>
    <name evidence="1" type="ORF">SAMN02982985_00125</name>
</gene>
<dbReference type="AlphaFoldDB" id="A0A1I4HNF8"/>
<accession>A0A1I4HNF8</accession>
<protein>
    <submittedName>
        <fullName evidence="1">Homeodomain-like domain-containing protein</fullName>
    </submittedName>
</protein>
<dbReference type="InterPro" id="IPR036388">
    <property type="entry name" value="WH-like_DNA-bd_sf"/>
</dbReference>
<dbReference type="Proteomes" id="UP000199470">
    <property type="component" value="Unassembled WGS sequence"/>
</dbReference>
<keyword evidence="2" id="KW-1185">Reference proteome</keyword>